<keyword evidence="1" id="KW-0862">Zinc</keyword>
<feature type="domain" description="RING-type" evidence="3">
    <location>
        <begin position="318"/>
        <end position="377"/>
    </location>
</feature>
<accession>A0A9Q1QGA3</accession>
<dbReference type="SUPFAM" id="SSF57850">
    <property type="entry name" value="RING/U-box"/>
    <property type="match status" value="1"/>
</dbReference>
<keyword evidence="5" id="KW-1185">Reference proteome</keyword>
<keyword evidence="1" id="KW-0863">Zinc-finger</keyword>
<dbReference type="PROSITE" id="PS50089">
    <property type="entry name" value="ZF_RING_2"/>
    <property type="match status" value="1"/>
</dbReference>
<organism evidence="4 5">
    <name type="scientific">Carnegiea gigantea</name>
    <dbReference type="NCBI Taxonomy" id="171969"/>
    <lineage>
        <taxon>Eukaryota</taxon>
        <taxon>Viridiplantae</taxon>
        <taxon>Streptophyta</taxon>
        <taxon>Embryophyta</taxon>
        <taxon>Tracheophyta</taxon>
        <taxon>Spermatophyta</taxon>
        <taxon>Magnoliopsida</taxon>
        <taxon>eudicotyledons</taxon>
        <taxon>Gunneridae</taxon>
        <taxon>Pentapetalae</taxon>
        <taxon>Caryophyllales</taxon>
        <taxon>Cactineae</taxon>
        <taxon>Cactaceae</taxon>
        <taxon>Cactoideae</taxon>
        <taxon>Echinocereeae</taxon>
        <taxon>Carnegiea</taxon>
    </lineage>
</organism>
<dbReference type="InterPro" id="IPR001841">
    <property type="entry name" value="Znf_RING"/>
</dbReference>
<gene>
    <name evidence="4" type="ORF">Cgig2_024870</name>
</gene>
<dbReference type="EMBL" id="JAKOGI010000169">
    <property type="protein sequence ID" value="KAJ8441358.1"/>
    <property type="molecule type" value="Genomic_DNA"/>
</dbReference>
<evidence type="ECO:0000256" key="2">
    <source>
        <dbReference type="SAM" id="MobiDB-lite"/>
    </source>
</evidence>
<name>A0A9Q1QGA3_9CARY</name>
<dbReference type="PANTHER" id="PTHR31150">
    <property type="entry name" value="EXPRESSED PROTEIN"/>
    <property type="match status" value="1"/>
</dbReference>
<keyword evidence="1" id="KW-0479">Metal-binding</keyword>
<dbReference type="Gene3D" id="3.30.40.10">
    <property type="entry name" value="Zinc/RING finger domain, C3HC4 (zinc finger)"/>
    <property type="match status" value="1"/>
</dbReference>
<reference evidence="4" key="1">
    <citation type="submission" date="2022-04" db="EMBL/GenBank/DDBJ databases">
        <title>Carnegiea gigantea Genome sequencing and assembly v2.</title>
        <authorList>
            <person name="Copetti D."/>
            <person name="Sanderson M.J."/>
            <person name="Burquez A."/>
            <person name="Wojciechowski M.F."/>
        </authorList>
    </citation>
    <scope>NUCLEOTIDE SEQUENCE</scope>
    <source>
        <strain evidence="4">SGP5-SGP5p</strain>
        <tissue evidence="4">Aerial part</tissue>
    </source>
</reference>
<dbReference type="CDD" id="cd16448">
    <property type="entry name" value="RING-H2"/>
    <property type="match status" value="1"/>
</dbReference>
<dbReference type="InterPro" id="IPR013083">
    <property type="entry name" value="Znf_RING/FYVE/PHD"/>
</dbReference>
<protein>
    <recommendedName>
        <fullName evidence="3">RING-type domain-containing protein</fullName>
    </recommendedName>
</protein>
<evidence type="ECO:0000313" key="5">
    <source>
        <dbReference type="Proteomes" id="UP001153076"/>
    </source>
</evidence>
<comment type="caution">
    <text evidence="4">The sequence shown here is derived from an EMBL/GenBank/DDBJ whole genome shotgun (WGS) entry which is preliminary data.</text>
</comment>
<dbReference type="SMART" id="SM00184">
    <property type="entry name" value="RING"/>
    <property type="match status" value="1"/>
</dbReference>
<feature type="region of interest" description="Disordered" evidence="2">
    <location>
        <begin position="441"/>
        <end position="490"/>
    </location>
</feature>
<proteinExistence type="predicted"/>
<dbReference type="PANTHER" id="PTHR31150:SF23">
    <property type="entry name" value="MANDELONITRILE LYASE-RELATED"/>
    <property type="match status" value="1"/>
</dbReference>
<dbReference type="Proteomes" id="UP001153076">
    <property type="component" value="Unassembled WGS sequence"/>
</dbReference>
<dbReference type="AlphaFoldDB" id="A0A9Q1QGA3"/>
<evidence type="ECO:0000313" key="4">
    <source>
        <dbReference type="EMBL" id="KAJ8441358.1"/>
    </source>
</evidence>
<evidence type="ECO:0000256" key="1">
    <source>
        <dbReference type="PROSITE-ProRule" id="PRU00175"/>
    </source>
</evidence>
<sequence length="490" mass="53668">MMTMIVSPMSPFFLLHQRLQMSSLSDVITDVTFISTLFVKWVSIEAKGLNLVWCPHNIAKTGSLCCVAARPHGSNATSSEWPMGHEPYWRTNTSFSPPPPRWDYRFQSEGIQYSSTDSIQLFGSTSSDSKESRRWMRGGYRPPYLYSTSEGGALYFSSPSDASLVQPWTPSPMQGINTDEYEISIKRGQISGPLPFTPTMEGTSMIPDGGGSTSSHSDGSEFEHTGKLHLSTPRNFPSRCSFMSKPIHPLSFPIQASTREASESPAAGFVEYDAATATQQDAHRLSSGSSSIDLTDIAEQYGPDFLCRASNTGESFKCGLCDRLLSQRSPWSSRRIVRTGDLPTTGVLSCRHVFHAECLDQMTPKSQTSDPPCPLCSKLKNSPEQHTFTRLRSFPRLRTFSEEGSSRSWGCVQAGDCVEGALHAPHRGSLLLLNRNQIKKNLSPKGNSGKEISGKLKKTSSYPPHLFGGRLNDHGAGGCSKTAAGPSMKK</sequence>
<dbReference type="OrthoDB" id="416496at2759"/>
<evidence type="ECO:0000259" key="3">
    <source>
        <dbReference type="PROSITE" id="PS50089"/>
    </source>
</evidence>
<dbReference type="GO" id="GO:0008270">
    <property type="term" value="F:zinc ion binding"/>
    <property type="evidence" value="ECO:0007669"/>
    <property type="project" value="UniProtKB-KW"/>
</dbReference>